<gene>
    <name evidence="1" type="ORF">DICVIV_12556</name>
</gene>
<dbReference type="Proteomes" id="UP000053766">
    <property type="component" value="Unassembled WGS sequence"/>
</dbReference>
<reference evidence="2" key="2">
    <citation type="journal article" date="2016" name="Sci. Rep.">
        <title>Dictyocaulus viviparus genome, variome and transcriptome elucidate lungworm biology and support future intervention.</title>
        <authorList>
            <person name="McNulty S.N."/>
            <person name="Strube C."/>
            <person name="Rosa B.A."/>
            <person name="Martin J.C."/>
            <person name="Tyagi R."/>
            <person name="Choi Y.J."/>
            <person name="Wang Q."/>
            <person name="Hallsworth Pepin K."/>
            <person name="Zhang X."/>
            <person name="Ozersky P."/>
            <person name="Wilson R.K."/>
            <person name="Sternberg P.W."/>
            <person name="Gasser R.B."/>
            <person name="Mitreva M."/>
        </authorList>
    </citation>
    <scope>NUCLEOTIDE SEQUENCE [LARGE SCALE GENOMIC DNA]</scope>
    <source>
        <strain evidence="2">HannoverDv2000</strain>
    </source>
</reference>
<dbReference type="EMBL" id="KN716817">
    <property type="protein sequence ID" value="KJH41477.1"/>
    <property type="molecule type" value="Genomic_DNA"/>
</dbReference>
<proteinExistence type="predicted"/>
<evidence type="ECO:0000313" key="1">
    <source>
        <dbReference type="EMBL" id="KJH41477.1"/>
    </source>
</evidence>
<evidence type="ECO:0000313" key="2">
    <source>
        <dbReference type="Proteomes" id="UP000053766"/>
    </source>
</evidence>
<organism evidence="1 2">
    <name type="scientific">Dictyocaulus viviparus</name>
    <name type="common">Bovine lungworm</name>
    <dbReference type="NCBI Taxonomy" id="29172"/>
    <lineage>
        <taxon>Eukaryota</taxon>
        <taxon>Metazoa</taxon>
        <taxon>Ecdysozoa</taxon>
        <taxon>Nematoda</taxon>
        <taxon>Chromadorea</taxon>
        <taxon>Rhabditida</taxon>
        <taxon>Rhabditina</taxon>
        <taxon>Rhabditomorpha</taxon>
        <taxon>Strongyloidea</taxon>
        <taxon>Metastrongylidae</taxon>
        <taxon>Dictyocaulus</taxon>
    </lineage>
</organism>
<sequence length="76" mass="8642">MKCGLLLQYIFTYNPIKVLDPVGEFESIRKTILLRKFGRVVNLVEEFFTSSINCRSRFSKALGNCTASTKTSTCKK</sequence>
<reference evidence="1 2" key="1">
    <citation type="submission" date="2013-11" db="EMBL/GenBank/DDBJ databases">
        <title>Draft genome of the bovine lungworm Dictyocaulus viviparus.</title>
        <authorList>
            <person name="Mitreva M."/>
        </authorList>
    </citation>
    <scope>NUCLEOTIDE SEQUENCE [LARGE SCALE GENOMIC DNA]</scope>
    <source>
        <strain evidence="1 2">HannoverDv2000</strain>
    </source>
</reference>
<name>A0A0D8XCI1_DICVI</name>
<keyword evidence="2" id="KW-1185">Reference proteome</keyword>
<accession>A0A0D8XCI1</accession>
<dbReference type="AlphaFoldDB" id="A0A0D8XCI1"/>
<protein>
    <submittedName>
        <fullName evidence="1">Uncharacterized protein</fullName>
    </submittedName>
</protein>